<dbReference type="InterPro" id="IPR001119">
    <property type="entry name" value="SLH_dom"/>
</dbReference>
<accession>A0ABU6Q0N9</accession>
<dbReference type="PROSITE" id="PS51272">
    <property type="entry name" value="SLH"/>
    <property type="match status" value="1"/>
</dbReference>
<evidence type="ECO:0000256" key="1">
    <source>
        <dbReference type="SAM" id="MobiDB-lite"/>
    </source>
</evidence>
<feature type="domain" description="SLH" evidence="3">
    <location>
        <begin position="85"/>
        <end position="147"/>
    </location>
</feature>
<reference evidence="4 5" key="1">
    <citation type="submission" date="2023-03" db="EMBL/GenBank/DDBJ databases">
        <title>Bacillus Genome Sequencing.</title>
        <authorList>
            <person name="Dunlap C."/>
        </authorList>
    </citation>
    <scope>NUCLEOTIDE SEQUENCE [LARGE SCALE GENOMIC DNA]</scope>
    <source>
        <strain evidence="4 5">NRS-52</strain>
    </source>
</reference>
<protein>
    <submittedName>
        <fullName evidence="4">S-layer homology domain-containing protein</fullName>
    </submittedName>
</protein>
<proteinExistence type="predicted"/>
<dbReference type="Pfam" id="PF00395">
    <property type="entry name" value="SLH"/>
    <property type="match status" value="2"/>
</dbReference>
<dbReference type="Pfam" id="PF07554">
    <property type="entry name" value="FIVAR"/>
    <property type="match status" value="2"/>
</dbReference>
<dbReference type="EMBL" id="JARTLD010000062">
    <property type="protein sequence ID" value="MED5020134.1"/>
    <property type="molecule type" value="Genomic_DNA"/>
</dbReference>
<organism evidence="4 5">
    <name type="scientific">Paenibacillus chibensis</name>
    <dbReference type="NCBI Taxonomy" id="59846"/>
    <lineage>
        <taxon>Bacteria</taxon>
        <taxon>Bacillati</taxon>
        <taxon>Bacillota</taxon>
        <taxon>Bacilli</taxon>
        <taxon>Bacillales</taxon>
        <taxon>Paenibacillaceae</taxon>
        <taxon>Paenibacillus</taxon>
    </lineage>
</organism>
<sequence length="870" mass="92728">MTKKRKIIASTIALSTMFSQVSVFADTNQVSVIAEAPADVLQQVRLLGLMQGDLNGEMRPNEALTRAQLAMILCHLFRLDMAPVQSSDFLDVSPSGWSAGAIHAIRQAGIMDGYGQYFGPNDKITREQLAVVLVRALGIDAQGKGENLPSDLKALTSSWAQNAVQTIRELGYMELNGSLQQELKRQEIAAVIINVVDHPAGEVQVGSRTITIGGIAYEVPDGLQGVLNADNAGALKGSRLEFARNGFKITGLKRLELNAADSVLDANNTELTADVVANAKVTLKNMKVTGKLTVNGSALDMDNVTFTLVELAGSDVTFKAKGKSSAVVLVTGAKASIGTDADAIVKRLQVGGSTSYLEIKGHVQQLEINEPTQVKIILGQGAKVDNVLVSATAKLKNFFVDYDKIKSSLPVVNNGPNPDLNAPVQSYSSSPQYSSNPQPGVDKAALILKIAEADALKVQHTVGNNAGQVTQAAWDAFATAIQAATNVSSSGQATQQQVNSALTVLTQAIADFQAAYHPQPIVDKTALDLKIAEADALKVQHTVGNNTGQVTQAAWDAFAAAIQAASSVSSSVQATQQQVNSALTVLTQAIADFQAEYSQELTISLAPGAQFPFNNATSNNVTISDTDWVSAPGTHYQYSKRNIKDLIKVKRGTKEEAFKYNPGTQSFYVYDLTDHGTPDFGNQRGEVKLSATTTDINLSGNGTYGVYVKASDSAYTTTSAAIDFELFEDNNSKGKVSLPILLDRTSPAWTGGTWTPASGSDLAKITVNSNEPIFIVGVIGSIASVQVEYSQSGDFTDTVQVPLNPTNGYAKFEAVGNDLFIYMTQAWIDMMDQTKPPTAVSKFRITMNGIYDYANNEAADRVVLIDVPGF</sequence>
<feature type="region of interest" description="Disordered" evidence="1">
    <location>
        <begin position="414"/>
        <end position="438"/>
    </location>
</feature>
<dbReference type="Gene3D" id="1.20.1270.90">
    <property type="entry name" value="AF1782-like"/>
    <property type="match status" value="2"/>
</dbReference>
<feature type="compositionally biased region" description="Low complexity" evidence="1">
    <location>
        <begin position="425"/>
        <end position="438"/>
    </location>
</feature>
<dbReference type="RefSeq" id="WP_328281370.1">
    <property type="nucleotide sequence ID" value="NZ_JARTLD010000062.1"/>
</dbReference>
<gene>
    <name evidence="4" type="ORF">P9847_22890</name>
</gene>
<keyword evidence="2" id="KW-0732">Signal</keyword>
<evidence type="ECO:0000313" key="4">
    <source>
        <dbReference type="EMBL" id="MED5020134.1"/>
    </source>
</evidence>
<feature type="signal peptide" evidence="2">
    <location>
        <begin position="1"/>
        <end position="25"/>
    </location>
</feature>
<keyword evidence="5" id="KW-1185">Reference proteome</keyword>
<evidence type="ECO:0000313" key="5">
    <source>
        <dbReference type="Proteomes" id="UP001343257"/>
    </source>
</evidence>
<evidence type="ECO:0000259" key="3">
    <source>
        <dbReference type="PROSITE" id="PS51272"/>
    </source>
</evidence>
<feature type="chain" id="PRO_5045176190" evidence="2">
    <location>
        <begin position="26"/>
        <end position="870"/>
    </location>
</feature>
<comment type="caution">
    <text evidence="4">The sequence shown here is derived from an EMBL/GenBank/DDBJ whole genome shotgun (WGS) entry which is preliminary data.</text>
</comment>
<dbReference type="Proteomes" id="UP001343257">
    <property type="component" value="Unassembled WGS sequence"/>
</dbReference>
<evidence type="ECO:0000256" key="2">
    <source>
        <dbReference type="SAM" id="SignalP"/>
    </source>
</evidence>
<name>A0ABU6Q0N9_9BACL</name>